<dbReference type="PANTHER" id="PTHR47539">
    <property type="entry name" value="PENTATRICOPEPTIDE REPEAT-CONTAINING PROTEIN OTP51, CHLOROPLASTIC"/>
    <property type="match status" value="1"/>
</dbReference>
<organism evidence="1 2">
    <name type="scientific">Heracleum sosnowskyi</name>
    <dbReference type="NCBI Taxonomy" id="360622"/>
    <lineage>
        <taxon>Eukaryota</taxon>
        <taxon>Viridiplantae</taxon>
        <taxon>Streptophyta</taxon>
        <taxon>Embryophyta</taxon>
        <taxon>Tracheophyta</taxon>
        <taxon>Spermatophyta</taxon>
        <taxon>Magnoliopsida</taxon>
        <taxon>eudicotyledons</taxon>
        <taxon>Gunneridae</taxon>
        <taxon>Pentapetalae</taxon>
        <taxon>asterids</taxon>
        <taxon>campanulids</taxon>
        <taxon>Apiales</taxon>
        <taxon>Apiaceae</taxon>
        <taxon>Apioideae</taxon>
        <taxon>apioid superclade</taxon>
        <taxon>Tordylieae</taxon>
        <taxon>Tordyliinae</taxon>
        <taxon>Heracleum</taxon>
    </lineage>
</organism>
<dbReference type="PANTHER" id="PTHR47539:SF1">
    <property type="entry name" value="PENTATRICOPEPTIDE REPEAT-CONTAINING PROTEIN OTP51, CHLOROPLASTIC"/>
    <property type="match status" value="1"/>
</dbReference>
<dbReference type="EMBL" id="JAUIZM010000008">
    <property type="protein sequence ID" value="KAK1369612.1"/>
    <property type="molecule type" value="Genomic_DNA"/>
</dbReference>
<dbReference type="GO" id="GO:0000373">
    <property type="term" value="P:Group II intron splicing"/>
    <property type="evidence" value="ECO:0007669"/>
    <property type="project" value="TreeGrafter"/>
</dbReference>
<dbReference type="AlphaFoldDB" id="A0AAD8HNU4"/>
<dbReference type="GO" id="GO:0045292">
    <property type="term" value="P:mRNA cis splicing, via spliceosome"/>
    <property type="evidence" value="ECO:0007669"/>
    <property type="project" value="TreeGrafter"/>
</dbReference>
<comment type="caution">
    <text evidence="1">The sequence shown here is derived from an EMBL/GenBank/DDBJ whole genome shotgun (WGS) entry which is preliminary data.</text>
</comment>
<keyword evidence="2" id="KW-1185">Reference proteome</keyword>
<sequence length="234" mass="27126">MCPALSIFPPITTTHHHHLGRLILSTITLLQSTPPNTFSTFPTKCRRFPTFSSARTSVEHFDYNAKLEDKWDFANATEKDIFNFDSGFGLTEMNKSGLDSGALSVEVKELEELPEQWRRSKLAWLCKELPAHKQGVLVRVLNAQRKWVTQEDATYLAVHCLRIRENETAFRVYKWMRQQHWFRFDFALATKLADYMGKERKHLKCQEFVFSKLPGASMQHLQSHDPTGRIQAPT</sequence>
<accession>A0AAD8HNU4</accession>
<evidence type="ECO:0000313" key="1">
    <source>
        <dbReference type="EMBL" id="KAK1369612.1"/>
    </source>
</evidence>
<reference evidence="1" key="1">
    <citation type="submission" date="2023-02" db="EMBL/GenBank/DDBJ databases">
        <title>Genome of toxic invasive species Heracleum sosnowskyi carries increased number of genes despite the absence of recent whole-genome duplications.</title>
        <authorList>
            <person name="Schelkunov M."/>
            <person name="Shtratnikova V."/>
            <person name="Makarenko M."/>
            <person name="Klepikova A."/>
            <person name="Omelchenko D."/>
            <person name="Novikova G."/>
            <person name="Obukhova E."/>
            <person name="Bogdanov V."/>
            <person name="Penin A."/>
            <person name="Logacheva M."/>
        </authorList>
    </citation>
    <scope>NUCLEOTIDE SEQUENCE</scope>
    <source>
        <strain evidence="1">Hsosn_3</strain>
        <tissue evidence="1">Leaf</tissue>
    </source>
</reference>
<name>A0AAD8HNU4_9APIA</name>
<dbReference type="GO" id="GO:0048564">
    <property type="term" value="P:photosystem I assembly"/>
    <property type="evidence" value="ECO:0007669"/>
    <property type="project" value="TreeGrafter"/>
</dbReference>
<reference evidence="1" key="2">
    <citation type="submission" date="2023-05" db="EMBL/GenBank/DDBJ databases">
        <authorList>
            <person name="Schelkunov M.I."/>
        </authorList>
    </citation>
    <scope>NUCLEOTIDE SEQUENCE</scope>
    <source>
        <strain evidence="1">Hsosn_3</strain>
        <tissue evidence="1">Leaf</tissue>
    </source>
</reference>
<gene>
    <name evidence="1" type="ORF">POM88_035704</name>
</gene>
<protein>
    <submittedName>
        <fullName evidence="1">Uncharacterized protein</fullName>
    </submittedName>
</protein>
<dbReference type="Proteomes" id="UP001237642">
    <property type="component" value="Unassembled WGS sequence"/>
</dbReference>
<proteinExistence type="predicted"/>
<dbReference type="InterPro" id="IPR052500">
    <property type="entry name" value="Chloro/Mito_RNA_Process"/>
</dbReference>
<evidence type="ECO:0000313" key="2">
    <source>
        <dbReference type="Proteomes" id="UP001237642"/>
    </source>
</evidence>